<evidence type="ECO:0000256" key="13">
    <source>
        <dbReference type="RuleBase" id="RU003914"/>
    </source>
</evidence>
<comment type="subcellular location">
    <subcellularLocation>
        <location evidence="11">Cytoplasm</location>
    </subcellularLocation>
    <text evidence="11">About half TF is bound to the ribosome near the polypeptide exit tunnel while the other half is free in the cytoplasm.</text>
</comment>
<dbReference type="GO" id="GO:0044183">
    <property type="term" value="F:protein folding chaperone"/>
    <property type="evidence" value="ECO:0007669"/>
    <property type="project" value="TreeGrafter"/>
</dbReference>
<evidence type="ECO:0000256" key="11">
    <source>
        <dbReference type="HAMAP-Rule" id="MF_00303"/>
    </source>
</evidence>
<dbReference type="InterPro" id="IPR005215">
    <property type="entry name" value="Trig_fac"/>
</dbReference>
<dbReference type="EC" id="5.2.1.8" evidence="3 11"/>
<dbReference type="PANTHER" id="PTHR30560">
    <property type="entry name" value="TRIGGER FACTOR CHAPERONE AND PEPTIDYL-PROLYL CIS/TRANS ISOMERASE"/>
    <property type="match status" value="1"/>
</dbReference>
<dbReference type="FunFam" id="3.10.50.40:FF:000001">
    <property type="entry name" value="Trigger factor"/>
    <property type="match status" value="1"/>
</dbReference>
<evidence type="ECO:0000313" key="15">
    <source>
        <dbReference type="EMBL" id="PRY99080.1"/>
    </source>
</evidence>
<evidence type="ECO:0000256" key="2">
    <source>
        <dbReference type="ARBA" id="ARBA00005464"/>
    </source>
</evidence>
<keyword evidence="5 11" id="KW-0132">Cell division</keyword>
<evidence type="ECO:0000256" key="3">
    <source>
        <dbReference type="ARBA" id="ARBA00013194"/>
    </source>
</evidence>
<evidence type="ECO:0000313" key="16">
    <source>
        <dbReference type="Proteomes" id="UP000238308"/>
    </source>
</evidence>
<dbReference type="NCBIfam" id="TIGR00115">
    <property type="entry name" value="tig"/>
    <property type="match status" value="1"/>
</dbReference>
<comment type="similarity">
    <text evidence="2 11 13">Belongs to the FKBP-type PPIase family. Tig subfamily.</text>
</comment>
<dbReference type="InterPro" id="IPR036611">
    <property type="entry name" value="Trigger_fac_ribosome-bd_sf"/>
</dbReference>
<sequence>MQSVVETLSGLERRVELSVAMAQIEQAVQAELKRVSRTAKVAGFRPGKVPVSMLERTHGPGIRYDVINQQVSDKLQETIAAAQLRIAGTPKLEPKADSASDETMTFLATFEVYPVVEVPDISALEVSRIVTSVGDTEFQRTVDILRKQRANYVARDGRAAVDQDKVTLDFLGKIDGVPFEGGQADDFSFVLGEGRMLPEFEEAARGMKAGDVKVFPVHFPEDYAGKDVAGKKAEFTSTVKEVAEPVLPEFDAEFAKTLGEPDGNIDKLAADIRGNIDRESKARTAARTKTSVMDALAQAASFEVPKALVDSEVQDRIAAARESLKERGFPNADKMPIPEEEFVAEAERRVKLGLLVSELIAKEQLQAKPEQVRARIEEFAASYEQPAQVVSYYLTDRARRAEVEGIVLEDNVVQFVLGKAKVTEQEVPFEDIMGNR</sequence>
<dbReference type="InterPro" id="IPR001179">
    <property type="entry name" value="PPIase_FKBP_dom"/>
</dbReference>
<evidence type="ECO:0000256" key="9">
    <source>
        <dbReference type="ARBA" id="ARBA00023306"/>
    </source>
</evidence>
<dbReference type="Gene3D" id="3.10.50.40">
    <property type="match status" value="1"/>
</dbReference>
<proteinExistence type="inferred from homology"/>
<dbReference type="HAMAP" id="MF_00303">
    <property type="entry name" value="Trigger_factor_Tig"/>
    <property type="match status" value="1"/>
</dbReference>
<dbReference type="PIRSF" id="PIRSF003095">
    <property type="entry name" value="Trigger_factor"/>
    <property type="match status" value="1"/>
</dbReference>
<dbReference type="Gene3D" id="1.10.3120.10">
    <property type="entry name" value="Trigger factor, C-terminal domain"/>
    <property type="match status" value="1"/>
</dbReference>
<dbReference type="InterPro" id="IPR008880">
    <property type="entry name" value="Trigger_fac_C"/>
</dbReference>
<evidence type="ECO:0000256" key="12">
    <source>
        <dbReference type="PROSITE-ProRule" id="PRU00277"/>
    </source>
</evidence>
<name>A0A2T0XJL7_9BURK</name>
<dbReference type="AlphaFoldDB" id="A0A2T0XJL7"/>
<dbReference type="PROSITE" id="PS50059">
    <property type="entry name" value="FKBP_PPIASE"/>
    <property type="match status" value="1"/>
</dbReference>
<reference evidence="15 16" key="1">
    <citation type="submission" date="2018-03" db="EMBL/GenBank/DDBJ databases">
        <title>Genomic Encyclopedia of Type Strains, Phase III (KMG-III): the genomes of soil and plant-associated and newly described type strains.</title>
        <authorList>
            <person name="Whitman W."/>
        </authorList>
    </citation>
    <scope>NUCLEOTIDE SEQUENCE [LARGE SCALE GENOMIC DNA]</scope>
    <source>
        <strain evidence="15 16">MWH-P2sevCIIIb</strain>
    </source>
</reference>
<dbReference type="GO" id="GO:0043022">
    <property type="term" value="F:ribosome binding"/>
    <property type="evidence" value="ECO:0007669"/>
    <property type="project" value="TreeGrafter"/>
</dbReference>
<dbReference type="GO" id="GO:0003755">
    <property type="term" value="F:peptidyl-prolyl cis-trans isomerase activity"/>
    <property type="evidence" value="ECO:0007669"/>
    <property type="project" value="UniProtKB-UniRule"/>
</dbReference>
<keyword evidence="9 11" id="KW-0131">Cell cycle</keyword>
<comment type="domain">
    <text evidence="11">Consists of 3 domains; the N-terminus binds the ribosome, the middle domain has PPIase activity, while the C-terminus has intrinsic chaperone activity on its own.</text>
</comment>
<dbReference type="GO" id="GO:0051301">
    <property type="term" value="P:cell division"/>
    <property type="evidence" value="ECO:0007669"/>
    <property type="project" value="UniProtKB-KW"/>
</dbReference>
<evidence type="ECO:0000256" key="1">
    <source>
        <dbReference type="ARBA" id="ARBA00000971"/>
    </source>
</evidence>
<comment type="catalytic activity">
    <reaction evidence="1 11 12">
        <text>[protein]-peptidylproline (omega=180) = [protein]-peptidylproline (omega=0)</text>
        <dbReference type="Rhea" id="RHEA:16237"/>
        <dbReference type="Rhea" id="RHEA-COMP:10747"/>
        <dbReference type="Rhea" id="RHEA-COMP:10748"/>
        <dbReference type="ChEBI" id="CHEBI:83833"/>
        <dbReference type="ChEBI" id="CHEBI:83834"/>
        <dbReference type="EC" id="5.2.1.8"/>
    </reaction>
</comment>
<dbReference type="InterPro" id="IPR008881">
    <property type="entry name" value="Trigger_fac_ribosome-bd_bac"/>
</dbReference>
<feature type="domain" description="PPIase FKBP-type" evidence="14">
    <location>
        <begin position="163"/>
        <end position="248"/>
    </location>
</feature>
<protein>
    <recommendedName>
        <fullName evidence="4 11">Trigger factor</fullName>
        <shortName evidence="11">TF</shortName>
        <ecNumber evidence="3 11">5.2.1.8</ecNumber>
    </recommendedName>
    <alternativeName>
        <fullName evidence="10 11">PPIase</fullName>
    </alternativeName>
</protein>
<evidence type="ECO:0000256" key="5">
    <source>
        <dbReference type="ARBA" id="ARBA00022618"/>
    </source>
</evidence>
<keyword evidence="6 11" id="KW-0697">Rotamase</keyword>
<dbReference type="InterPro" id="IPR037041">
    <property type="entry name" value="Trigger_fac_C_sf"/>
</dbReference>
<keyword evidence="16" id="KW-1185">Reference proteome</keyword>
<dbReference type="GO" id="GO:0005737">
    <property type="term" value="C:cytoplasm"/>
    <property type="evidence" value="ECO:0007669"/>
    <property type="project" value="UniProtKB-SubCell"/>
</dbReference>
<evidence type="ECO:0000256" key="8">
    <source>
        <dbReference type="ARBA" id="ARBA00023235"/>
    </source>
</evidence>
<dbReference type="Pfam" id="PF05697">
    <property type="entry name" value="Trigger_N"/>
    <property type="match status" value="1"/>
</dbReference>
<evidence type="ECO:0000259" key="14">
    <source>
        <dbReference type="PROSITE" id="PS50059"/>
    </source>
</evidence>
<dbReference type="GO" id="GO:0015031">
    <property type="term" value="P:protein transport"/>
    <property type="evidence" value="ECO:0007669"/>
    <property type="project" value="UniProtKB-UniRule"/>
</dbReference>
<evidence type="ECO:0000256" key="10">
    <source>
        <dbReference type="ARBA" id="ARBA00029986"/>
    </source>
</evidence>
<dbReference type="OrthoDB" id="9767721at2"/>
<dbReference type="Pfam" id="PF00254">
    <property type="entry name" value="FKBP_C"/>
    <property type="match status" value="1"/>
</dbReference>
<evidence type="ECO:0000256" key="4">
    <source>
        <dbReference type="ARBA" id="ARBA00016902"/>
    </source>
</evidence>
<dbReference type="GO" id="GO:0051083">
    <property type="term" value="P:'de novo' cotranslational protein folding"/>
    <property type="evidence" value="ECO:0007669"/>
    <property type="project" value="TreeGrafter"/>
</dbReference>
<dbReference type="SUPFAM" id="SSF109998">
    <property type="entry name" value="Triger factor/SurA peptide-binding domain-like"/>
    <property type="match status" value="1"/>
</dbReference>
<dbReference type="InterPro" id="IPR027304">
    <property type="entry name" value="Trigger_fact/SurA_dom_sf"/>
</dbReference>
<accession>A0A2T0XJL7</accession>
<keyword evidence="8 11" id="KW-0413">Isomerase</keyword>
<keyword evidence="11" id="KW-0963">Cytoplasm</keyword>
<evidence type="ECO:0000256" key="7">
    <source>
        <dbReference type="ARBA" id="ARBA00023186"/>
    </source>
</evidence>
<comment type="caution">
    <text evidence="15">The sequence shown here is derived from an EMBL/GenBank/DDBJ whole genome shotgun (WGS) entry which is preliminary data.</text>
</comment>
<dbReference type="GO" id="GO:0043335">
    <property type="term" value="P:protein unfolding"/>
    <property type="evidence" value="ECO:0007669"/>
    <property type="project" value="TreeGrafter"/>
</dbReference>
<comment type="function">
    <text evidence="11">Involved in protein export. Acts as a chaperone by maintaining the newly synthesized protein in an open conformation. Functions as a peptidyl-prolyl cis-trans isomerase.</text>
</comment>
<gene>
    <name evidence="11" type="primary">tig</name>
    <name evidence="15" type="ORF">BCM14_0518</name>
</gene>
<dbReference type="Pfam" id="PF05698">
    <property type="entry name" value="Trigger_C"/>
    <property type="match status" value="1"/>
</dbReference>
<organism evidence="15 16">
    <name type="scientific">Jezberella montanilacus</name>
    <dbReference type="NCBI Taxonomy" id="323426"/>
    <lineage>
        <taxon>Bacteria</taxon>
        <taxon>Pseudomonadati</taxon>
        <taxon>Pseudomonadota</taxon>
        <taxon>Betaproteobacteria</taxon>
        <taxon>Burkholderiales</taxon>
        <taxon>Alcaligenaceae</taxon>
        <taxon>Jezberella</taxon>
    </lineage>
</organism>
<dbReference type="PANTHER" id="PTHR30560:SF3">
    <property type="entry name" value="TRIGGER FACTOR-LIKE PROTEIN TIG, CHLOROPLASTIC"/>
    <property type="match status" value="1"/>
</dbReference>
<keyword evidence="7 11" id="KW-0143">Chaperone</keyword>
<dbReference type="RefSeq" id="WP_106226424.1">
    <property type="nucleotide sequence ID" value="NZ_PVTV01000011.1"/>
</dbReference>
<dbReference type="InterPro" id="IPR046357">
    <property type="entry name" value="PPIase_dom_sf"/>
</dbReference>
<dbReference type="Gene3D" id="3.30.70.1050">
    <property type="entry name" value="Trigger factor ribosome-binding domain"/>
    <property type="match status" value="1"/>
</dbReference>
<evidence type="ECO:0000256" key="6">
    <source>
        <dbReference type="ARBA" id="ARBA00023110"/>
    </source>
</evidence>
<dbReference type="SUPFAM" id="SSF102735">
    <property type="entry name" value="Trigger factor ribosome-binding domain"/>
    <property type="match status" value="1"/>
</dbReference>
<dbReference type="Proteomes" id="UP000238308">
    <property type="component" value="Unassembled WGS sequence"/>
</dbReference>
<dbReference type="EMBL" id="PVTV01000011">
    <property type="protein sequence ID" value="PRY99080.1"/>
    <property type="molecule type" value="Genomic_DNA"/>
</dbReference>
<dbReference type="SUPFAM" id="SSF54534">
    <property type="entry name" value="FKBP-like"/>
    <property type="match status" value="1"/>
</dbReference>